<organism evidence="1 2">
    <name type="scientific">Bombyx mori</name>
    <name type="common">Silk moth</name>
    <dbReference type="NCBI Taxonomy" id="7091"/>
    <lineage>
        <taxon>Eukaryota</taxon>
        <taxon>Metazoa</taxon>
        <taxon>Ecdysozoa</taxon>
        <taxon>Arthropoda</taxon>
        <taxon>Hexapoda</taxon>
        <taxon>Insecta</taxon>
        <taxon>Pterygota</taxon>
        <taxon>Neoptera</taxon>
        <taxon>Endopterygota</taxon>
        <taxon>Lepidoptera</taxon>
        <taxon>Glossata</taxon>
        <taxon>Ditrysia</taxon>
        <taxon>Bombycoidea</taxon>
        <taxon>Bombycidae</taxon>
        <taxon>Bombycinae</taxon>
        <taxon>Bombyx</taxon>
    </lineage>
</organism>
<evidence type="ECO:0000313" key="1">
    <source>
        <dbReference type="EnsemblMetazoa" id="XP_004931545.2"/>
    </source>
</evidence>
<sequence>MSQVFHKACYTSRIQKCRTLSTNTDHNKQNTDEDTYDRKIEELKLEVSEKIDKEIDRAKTSRQSILEKFNKIDSKIDSMLEIQDKVTALRKDLHTAEYTLSELTAKIAKIELASSSSDGFSLHSKNMSFRSKEPIFEELEYHNIQTRKYLRHEQLRYYINTKITNKAG</sequence>
<name>A0A8R1WNH4_BOMMO</name>
<reference evidence="2" key="1">
    <citation type="journal article" date="2008" name="Insect Biochem. Mol. Biol.">
        <title>The genome of a lepidopteran model insect, the silkworm Bombyx mori.</title>
        <authorList>
            <consortium name="International Silkworm Genome Consortium"/>
        </authorList>
    </citation>
    <scope>NUCLEOTIDE SEQUENCE [LARGE SCALE GENOMIC DNA]</scope>
    <source>
        <strain evidence="2">p50T</strain>
    </source>
</reference>
<dbReference type="AlphaFoldDB" id="A0A8R1WNH4"/>
<dbReference type="Proteomes" id="UP000005204">
    <property type="component" value="Unassembled WGS sequence"/>
</dbReference>
<dbReference type="RefSeq" id="XP_004931545.2">
    <property type="nucleotide sequence ID" value="XM_004931488.5"/>
</dbReference>
<dbReference type="EnsemblMetazoa" id="XM_004931488.4">
    <property type="protein sequence ID" value="XP_004931545.2"/>
    <property type="gene ID" value="LOC101747140"/>
</dbReference>
<accession>A0A8R1WNH4</accession>
<dbReference type="GeneID" id="101747140"/>
<protein>
    <submittedName>
        <fullName evidence="1">Uncharacterized protein</fullName>
    </submittedName>
</protein>
<proteinExistence type="predicted"/>
<evidence type="ECO:0000313" key="2">
    <source>
        <dbReference type="Proteomes" id="UP000005204"/>
    </source>
</evidence>
<keyword evidence="2" id="KW-1185">Reference proteome</keyword>
<dbReference type="KEGG" id="bmor:101747140"/>
<reference evidence="1" key="2">
    <citation type="submission" date="2022-06" db="UniProtKB">
        <authorList>
            <consortium name="EnsemblMetazoa"/>
        </authorList>
    </citation>
    <scope>IDENTIFICATION</scope>
    <source>
        <strain evidence="1">p50T (Dazao)</strain>
    </source>
</reference>